<dbReference type="HOGENOM" id="CLU_2157973_0_0_1"/>
<dbReference type="EMBL" id="KL198063">
    <property type="protein sequence ID" value="KDQ10883.1"/>
    <property type="molecule type" value="Genomic_DNA"/>
</dbReference>
<sequence length="111" mass="12140">MPSIVSDMRPLEQMMMSPSGVVSATERHNELCTLQADLIKMASDKCATEDFEGAWKRCSAVGFNFLGVIAHLRCCLHLLPTLASLGRAYGSISELFPRTSIKLVTCSYLGL</sequence>
<name>A0A067M553_BOTB1</name>
<gene>
    <name evidence="1" type="ORF">BOTBODRAFT_471769</name>
</gene>
<reference evidence="2" key="1">
    <citation type="journal article" date="2014" name="Proc. Natl. Acad. Sci. U.S.A.">
        <title>Extensive sampling of basidiomycete genomes demonstrates inadequacy of the white-rot/brown-rot paradigm for wood decay fungi.</title>
        <authorList>
            <person name="Riley R."/>
            <person name="Salamov A.A."/>
            <person name="Brown D.W."/>
            <person name="Nagy L.G."/>
            <person name="Floudas D."/>
            <person name="Held B.W."/>
            <person name="Levasseur A."/>
            <person name="Lombard V."/>
            <person name="Morin E."/>
            <person name="Otillar R."/>
            <person name="Lindquist E.A."/>
            <person name="Sun H."/>
            <person name="LaButti K.M."/>
            <person name="Schmutz J."/>
            <person name="Jabbour D."/>
            <person name="Luo H."/>
            <person name="Baker S.E."/>
            <person name="Pisabarro A.G."/>
            <person name="Walton J.D."/>
            <person name="Blanchette R.A."/>
            <person name="Henrissat B."/>
            <person name="Martin F."/>
            <person name="Cullen D."/>
            <person name="Hibbett D.S."/>
            <person name="Grigoriev I.V."/>
        </authorList>
    </citation>
    <scope>NUCLEOTIDE SEQUENCE [LARGE SCALE GENOMIC DNA]</scope>
    <source>
        <strain evidence="2">FD-172 SS1</strain>
    </source>
</reference>
<dbReference type="Proteomes" id="UP000027195">
    <property type="component" value="Unassembled WGS sequence"/>
</dbReference>
<dbReference type="OrthoDB" id="3149405at2759"/>
<accession>A0A067M553</accession>
<organism evidence="1 2">
    <name type="scientific">Botryobasidium botryosum (strain FD-172 SS1)</name>
    <dbReference type="NCBI Taxonomy" id="930990"/>
    <lineage>
        <taxon>Eukaryota</taxon>
        <taxon>Fungi</taxon>
        <taxon>Dikarya</taxon>
        <taxon>Basidiomycota</taxon>
        <taxon>Agaricomycotina</taxon>
        <taxon>Agaricomycetes</taxon>
        <taxon>Cantharellales</taxon>
        <taxon>Botryobasidiaceae</taxon>
        <taxon>Botryobasidium</taxon>
    </lineage>
</organism>
<proteinExistence type="predicted"/>
<evidence type="ECO:0000313" key="1">
    <source>
        <dbReference type="EMBL" id="KDQ10883.1"/>
    </source>
</evidence>
<dbReference type="InParanoid" id="A0A067M553"/>
<protein>
    <submittedName>
        <fullName evidence="1">Uncharacterized protein</fullName>
    </submittedName>
</protein>
<dbReference type="AlphaFoldDB" id="A0A067M553"/>
<keyword evidence="2" id="KW-1185">Reference proteome</keyword>
<evidence type="ECO:0000313" key="2">
    <source>
        <dbReference type="Proteomes" id="UP000027195"/>
    </source>
</evidence>